<dbReference type="SUPFAM" id="SSF53850">
    <property type="entry name" value="Periplasmic binding protein-like II"/>
    <property type="match status" value="1"/>
</dbReference>
<dbReference type="InterPro" id="IPR050490">
    <property type="entry name" value="Bact_solute-bd_prot1"/>
</dbReference>
<dbReference type="Gene3D" id="3.40.190.10">
    <property type="entry name" value="Periplasmic binding protein-like II"/>
    <property type="match status" value="2"/>
</dbReference>
<evidence type="ECO:0000313" key="3">
    <source>
        <dbReference type="Proteomes" id="UP001519654"/>
    </source>
</evidence>
<dbReference type="PANTHER" id="PTHR43649:SF14">
    <property type="entry name" value="BLR3389 PROTEIN"/>
    <property type="match status" value="1"/>
</dbReference>
<reference evidence="2 3" key="1">
    <citation type="submission" date="2021-06" db="EMBL/GenBank/DDBJ databases">
        <title>Actinoplanes lichenicola sp. nov., and Actinoplanes ovalisporus sp. nov., isolated from lichen in Thailand.</title>
        <authorList>
            <person name="Saeng-In P."/>
            <person name="Kanchanasin P."/>
            <person name="Yuki M."/>
            <person name="Kudo T."/>
            <person name="Ohkuma M."/>
            <person name="Phongsopitanun W."/>
            <person name="Tanasupawat S."/>
        </authorList>
    </citation>
    <scope>NUCLEOTIDE SEQUENCE [LARGE SCALE GENOMIC DNA]</scope>
    <source>
        <strain evidence="2 3">NBRC 110975</strain>
    </source>
</reference>
<feature type="chain" id="PRO_5045364377" evidence="1">
    <location>
        <begin position="26"/>
        <end position="457"/>
    </location>
</feature>
<dbReference type="InterPro" id="IPR006059">
    <property type="entry name" value="SBP"/>
</dbReference>
<keyword evidence="3" id="KW-1185">Reference proteome</keyword>
<evidence type="ECO:0000313" key="2">
    <source>
        <dbReference type="EMBL" id="MBU2665499.1"/>
    </source>
</evidence>
<organism evidence="2 3">
    <name type="scientific">Paractinoplanes bogorensis</name>
    <dbReference type="NCBI Taxonomy" id="1610840"/>
    <lineage>
        <taxon>Bacteria</taxon>
        <taxon>Bacillati</taxon>
        <taxon>Actinomycetota</taxon>
        <taxon>Actinomycetes</taxon>
        <taxon>Micromonosporales</taxon>
        <taxon>Micromonosporaceae</taxon>
        <taxon>Paractinoplanes</taxon>
    </lineage>
</organism>
<dbReference type="PROSITE" id="PS51257">
    <property type="entry name" value="PROKAR_LIPOPROTEIN"/>
    <property type="match status" value="1"/>
</dbReference>
<protein>
    <submittedName>
        <fullName evidence="2">Extracellular solute-binding protein</fullName>
    </submittedName>
</protein>
<dbReference type="EMBL" id="JAHKKG010000005">
    <property type="protein sequence ID" value="MBU2665499.1"/>
    <property type="molecule type" value="Genomic_DNA"/>
</dbReference>
<dbReference type="RefSeq" id="WP_215788691.1">
    <property type="nucleotide sequence ID" value="NZ_JAHKKG010000005.1"/>
</dbReference>
<evidence type="ECO:0000256" key="1">
    <source>
        <dbReference type="SAM" id="SignalP"/>
    </source>
</evidence>
<dbReference type="PANTHER" id="PTHR43649">
    <property type="entry name" value="ARABINOSE-BINDING PROTEIN-RELATED"/>
    <property type="match status" value="1"/>
</dbReference>
<sequence>MRRVLMRPKHVLAALTALALTTASAGCGGSGGDDSDKTITVAYQKFGAFIQLDAQLQNVKKEYEAAHAGWTVELVPIEAAENDYYTKLSLMNRSPKTAPDVMYEDTFLINTDIQAGFLAPIDEYLSGWADWSQFTDAAKAAGKAQDGKTYGVPMGTDTRALWYDKTIFQKAGLTVPWEPKSWNDVLAAARTIKQKVPGVTPLNVYSGKGAGEGATMQGFEMLLYGTKHTLYDDAQKKWIVGSPGFNDSLGFIKTIFDEKLAPDPQDALDPNWGTKVNTELFPTGKLGISLDGSWTSSTWIESGSKPWPQWTEKLGYAAMPTQNGEAPGKTSMSGGWLLSVGAHAADKKASFDFVTTMLNKENTLKYDIAAGQIAERKDVAADPRYLESNPSLEFFTGLVDVTHFRPAYPDYPNVSNAIQVAMESVMTGQAPVDAAAKTFAEQVTSAVGGPDKVTTAS</sequence>
<feature type="signal peptide" evidence="1">
    <location>
        <begin position="1"/>
        <end position="25"/>
    </location>
</feature>
<keyword evidence="1" id="KW-0732">Signal</keyword>
<accession>A0ABS5YPX1</accession>
<dbReference type="Pfam" id="PF13416">
    <property type="entry name" value="SBP_bac_8"/>
    <property type="match status" value="1"/>
</dbReference>
<name>A0ABS5YPX1_9ACTN</name>
<proteinExistence type="predicted"/>
<gene>
    <name evidence="2" type="ORF">KOI35_18485</name>
</gene>
<dbReference type="Proteomes" id="UP001519654">
    <property type="component" value="Unassembled WGS sequence"/>
</dbReference>
<comment type="caution">
    <text evidence="2">The sequence shown here is derived from an EMBL/GenBank/DDBJ whole genome shotgun (WGS) entry which is preliminary data.</text>
</comment>